<organism evidence="4 5">
    <name type="scientific">Vibrio gelatinilyticus</name>
    <dbReference type="NCBI Taxonomy" id="2893468"/>
    <lineage>
        <taxon>Bacteria</taxon>
        <taxon>Pseudomonadati</taxon>
        <taxon>Pseudomonadota</taxon>
        <taxon>Gammaproteobacteria</taxon>
        <taxon>Vibrionales</taxon>
        <taxon>Vibrionaceae</taxon>
        <taxon>Vibrio</taxon>
    </lineage>
</organism>
<dbReference type="GO" id="GO:0016491">
    <property type="term" value="F:oxidoreductase activity"/>
    <property type="evidence" value="ECO:0007669"/>
    <property type="project" value="UniProtKB-KW"/>
</dbReference>
<dbReference type="PANTHER" id="PTHR43673:SF10">
    <property type="entry name" value="NADH DEHYDROGENASE_NAD(P)H NITROREDUCTASE XCC3605-RELATED"/>
    <property type="match status" value="1"/>
</dbReference>
<dbReference type="EMBL" id="JAJNNZ010000019">
    <property type="protein sequence ID" value="MCJ2378628.1"/>
    <property type="molecule type" value="Genomic_DNA"/>
</dbReference>
<dbReference type="Pfam" id="PF00881">
    <property type="entry name" value="Nitroreductase"/>
    <property type="match status" value="1"/>
</dbReference>
<dbReference type="RefSeq" id="WP_244359017.1">
    <property type="nucleotide sequence ID" value="NZ_JAJNNZ010000019.1"/>
</dbReference>
<accession>A0A9X2B0I9</accession>
<evidence type="ECO:0000313" key="4">
    <source>
        <dbReference type="EMBL" id="MCJ2378628.1"/>
    </source>
</evidence>
<evidence type="ECO:0000256" key="2">
    <source>
        <dbReference type="ARBA" id="ARBA00023002"/>
    </source>
</evidence>
<keyword evidence="2" id="KW-0560">Oxidoreductase</keyword>
<dbReference type="PANTHER" id="PTHR43673">
    <property type="entry name" value="NAD(P)H NITROREDUCTASE YDGI-RELATED"/>
    <property type="match status" value="1"/>
</dbReference>
<evidence type="ECO:0000256" key="1">
    <source>
        <dbReference type="ARBA" id="ARBA00007118"/>
    </source>
</evidence>
<evidence type="ECO:0000313" key="5">
    <source>
        <dbReference type="Proteomes" id="UP001139488"/>
    </source>
</evidence>
<gene>
    <name evidence="4" type="ORF">LNL84_17605</name>
</gene>
<comment type="similarity">
    <text evidence="1">Belongs to the nitroreductase family.</text>
</comment>
<proteinExistence type="inferred from homology"/>
<comment type="caution">
    <text evidence="4">The sequence shown here is derived from an EMBL/GenBank/DDBJ whole genome shotgun (WGS) entry which is preliminary data.</text>
</comment>
<reference evidence="4" key="1">
    <citation type="submission" date="2021-11" db="EMBL/GenBank/DDBJ databases">
        <title>Vibrio ZSDE26 sp. nov. and Vibrio ZSDZ34 sp. nov., isolated from coastal seawater in Qingdao.</title>
        <authorList>
            <person name="Zhang P."/>
        </authorList>
    </citation>
    <scope>NUCLEOTIDE SEQUENCE</scope>
    <source>
        <strain evidence="4">ZSDZ34</strain>
    </source>
</reference>
<dbReference type="SUPFAM" id="SSF55469">
    <property type="entry name" value="FMN-dependent nitroreductase-like"/>
    <property type="match status" value="1"/>
</dbReference>
<sequence>MLSKIKPFGRLIKWILGASYDFYRYARFGGWKIDLKNKEQRNYYSAKVYHSLEKSMSFTRNRPSSGWGNALFLVEVLEYAKKFDNVGYHDLLGYDVLKKFIENNGGQTKSSLADQVRHRFSALDGYFESNNDPSGTIVMTEKDLRKGMLIQPDEFFNSRYSVREFSNTKICKDKLNEAISLSLKTPSACNRQPWHVYHISDSKKIQEALVHQSGNKGFNDKVQDLLVICSDIRAFNPGSERYQHWIDGGMYSMSLVYTLHSMGIASCCLNWSHQGKNDLAFRKDFEEISPSHTIIMMLAIGEPQESNKLCISPRRPIEEIYTEI</sequence>
<dbReference type="AlphaFoldDB" id="A0A9X2B0I9"/>
<keyword evidence="5" id="KW-1185">Reference proteome</keyword>
<dbReference type="InterPro" id="IPR029479">
    <property type="entry name" value="Nitroreductase"/>
</dbReference>
<dbReference type="Gene3D" id="3.40.109.10">
    <property type="entry name" value="NADH Oxidase"/>
    <property type="match status" value="1"/>
</dbReference>
<name>A0A9X2B0I9_9VIBR</name>
<feature type="domain" description="Nitroreductase" evidence="3">
    <location>
        <begin position="158"/>
        <end position="208"/>
    </location>
</feature>
<dbReference type="Proteomes" id="UP001139488">
    <property type="component" value="Unassembled WGS sequence"/>
</dbReference>
<dbReference type="InterPro" id="IPR000415">
    <property type="entry name" value="Nitroreductase-like"/>
</dbReference>
<protein>
    <submittedName>
        <fullName evidence="4">Nitroreductase family protein</fullName>
    </submittedName>
</protein>
<evidence type="ECO:0000259" key="3">
    <source>
        <dbReference type="Pfam" id="PF00881"/>
    </source>
</evidence>